<dbReference type="InterPro" id="IPR018247">
    <property type="entry name" value="EF_Hand_1_Ca_BS"/>
</dbReference>
<name>A0A6A6WF02_9PEZI</name>
<dbReference type="GO" id="GO:1902387">
    <property type="term" value="F:ceramide 1-phosphate binding"/>
    <property type="evidence" value="ECO:0007669"/>
    <property type="project" value="TreeGrafter"/>
</dbReference>
<dbReference type="PANTHER" id="PTHR10219:SF25">
    <property type="entry name" value="PLECKSTRIN HOMOLOGY DOMAIN-CONTAINING FAMILY A MEMBER 8"/>
    <property type="match status" value="1"/>
</dbReference>
<keyword evidence="1" id="KW-0813">Transport</keyword>
<evidence type="ECO:0000256" key="1">
    <source>
        <dbReference type="ARBA" id="ARBA00022448"/>
    </source>
</evidence>
<organism evidence="3 4">
    <name type="scientific">Pseudovirgaria hyperparasitica</name>
    <dbReference type="NCBI Taxonomy" id="470096"/>
    <lineage>
        <taxon>Eukaryota</taxon>
        <taxon>Fungi</taxon>
        <taxon>Dikarya</taxon>
        <taxon>Ascomycota</taxon>
        <taxon>Pezizomycotina</taxon>
        <taxon>Dothideomycetes</taxon>
        <taxon>Dothideomycetes incertae sedis</taxon>
        <taxon>Acrospermales</taxon>
        <taxon>Acrospermaceae</taxon>
        <taxon>Pseudovirgaria</taxon>
    </lineage>
</organism>
<dbReference type="InterPro" id="IPR014830">
    <property type="entry name" value="Glycolipid_transfer_prot_dom"/>
</dbReference>
<evidence type="ECO:0000259" key="2">
    <source>
        <dbReference type="Pfam" id="PF08718"/>
    </source>
</evidence>
<gene>
    <name evidence="3" type="ORF">EJ05DRAFT_435836</name>
</gene>
<evidence type="ECO:0000313" key="4">
    <source>
        <dbReference type="Proteomes" id="UP000799437"/>
    </source>
</evidence>
<dbReference type="SUPFAM" id="SSF110004">
    <property type="entry name" value="Glycolipid transfer protein, GLTP"/>
    <property type="match status" value="1"/>
</dbReference>
<dbReference type="PANTHER" id="PTHR10219">
    <property type="entry name" value="GLYCOLIPID TRANSFER PROTEIN-RELATED"/>
    <property type="match status" value="1"/>
</dbReference>
<dbReference type="GO" id="GO:0016020">
    <property type="term" value="C:membrane"/>
    <property type="evidence" value="ECO:0007669"/>
    <property type="project" value="TreeGrafter"/>
</dbReference>
<dbReference type="FunFam" id="1.10.3520.10:FF:000001">
    <property type="entry name" value="Pleckstrin domain-containing family A member 8"/>
    <property type="match status" value="1"/>
</dbReference>
<dbReference type="PROSITE" id="PS00018">
    <property type="entry name" value="EF_HAND_1"/>
    <property type="match status" value="1"/>
</dbReference>
<dbReference type="GeneID" id="54482767"/>
<dbReference type="Proteomes" id="UP000799437">
    <property type="component" value="Unassembled WGS sequence"/>
</dbReference>
<reference evidence="3" key="1">
    <citation type="journal article" date="2020" name="Stud. Mycol.">
        <title>101 Dothideomycetes genomes: a test case for predicting lifestyles and emergence of pathogens.</title>
        <authorList>
            <person name="Haridas S."/>
            <person name="Albert R."/>
            <person name="Binder M."/>
            <person name="Bloem J."/>
            <person name="Labutti K."/>
            <person name="Salamov A."/>
            <person name="Andreopoulos B."/>
            <person name="Baker S."/>
            <person name="Barry K."/>
            <person name="Bills G."/>
            <person name="Bluhm B."/>
            <person name="Cannon C."/>
            <person name="Castanera R."/>
            <person name="Culley D."/>
            <person name="Daum C."/>
            <person name="Ezra D."/>
            <person name="Gonzalez J."/>
            <person name="Henrissat B."/>
            <person name="Kuo A."/>
            <person name="Liang C."/>
            <person name="Lipzen A."/>
            <person name="Lutzoni F."/>
            <person name="Magnuson J."/>
            <person name="Mondo S."/>
            <person name="Nolan M."/>
            <person name="Ohm R."/>
            <person name="Pangilinan J."/>
            <person name="Park H.-J."/>
            <person name="Ramirez L."/>
            <person name="Alfaro M."/>
            <person name="Sun H."/>
            <person name="Tritt A."/>
            <person name="Yoshinaga Y."/>
            <person name="Zwiers L.-H."/>
            <person name="Turgeon B."/>
            <person name="Goodwin S."/>
            <person name="Spatafora J."/>
            <person name="Crous P."/>
            <person name="Grigoriev I."/>
        </authorList>
    </citation>
    <scope>NUCLEOTIDE SEQUENCE</scope>
    <source>
        <strain evidence="3">CBS 121739</strain>
    </source>
</reference>
<keyword evidence="4" id="KW-1185">Reference proteome</keyword>
<proteinExistence type="predicted"/>
<sequence length="215" mass="23699">MASSSYPAGKTFFSTVKKSYVDVPVDQSKDNAVSTSEFLEANESLLSLFDLLGSGAFSLVTKDLANNIKKVRTRQLEKPAESETIQDLVKNEIKDGKSTATEGLLWLLRGLEFASASIGLNLTKPDKELGPCFQEGYGNTLSNHHGAAVKIVVKPLLGQLPYRKDFYAKLGADHELVEAEMKAWVEAFQKIVDILQTFMQSPLVQNGLPKKKGWF</sequence>
<dbReference type="AlphaFoldDB" id="A0A6A6WF02"/>
<dbReference type="InterPro" id="IPR036497">
    <property type="entry name" value="GLTP_sf"/>
</dbReference>
<accession>A0A6A6WF02</accession>
<dbReference type="RefSeq" id="XP_033602917.1">
    <property type="nucleotide sequence ID" value="XM_033741713.1"/>
</dbReference>
<protein>
    <submittedName>
        <fullName evidence="3">Glycolipid transfer protein</fullName>
    </submittedName>
</protein>
<evidence type="ECO:0000313" key="3">
    <source>
        <dbReference type="EMBL" id="KAF2760466.1"/>
    </source>
</evidence>
<feature type="domain" description="Glycolipid transfer protein" evidence="2">
    <location>
        <begin position="33"/>
        <end position="171"/>
    </location>
</feature>
<dbReference type="Pfam" id="PF08718">
    <property type="entry name" value="GLTP"/>
    <property type="match status" value="1"/>
</dbReference>
<dbReference type="EMBL" id="ML996568">
    <property type="protein sequence ID" value="KAF2760466.1"/>
    <property type="molecule type" value="Genomic_DNA"/>
</dbReference>
<dbReference type="OrthoDB" id="205255at2759"/>
<dbReference type="Gene3D" id="1.10.3520.10">
    <property type="entry name" value="Glycolipid transfer protein"/>
    <property type="match status" value="1"/>
</dbReference>
<dbReference type="GO" id="GO:0005829">
    <property type="term" value="C:cytosol"/>
    <property type="evidence" value="ECO:0007669"/>
    <property type="project" value="TreeGrafter"/>
</dbReference>
<dbReference type="GO" id="GO:1902388">
    <property type="term" value="F:ceramide 1-phosphate transfer activity"/>
    <property type="evidence" value="ECO:0007669"/>
    <property type="project" value="TreeGrafter"/>
</dbReference>